<dbReference type="EMBL" id="PTIX01000037">
    <property type="protein sequence ID" value="PPK62053.1"/>
    <property type="molecule type" value="Genomic_DNA"/>
</dbReference>
<feature type="region of interest" description="Disordered" evidence="1">
    <location>
        <begin position="23"/>
        <end position="58"/>
    </location>
</feature>
<evidence type="ECO:0008006" key="4">
    <source>
        <dbReference type="Google" id="ProtNLM"/>
    </source>
</evidence>
<evidence type="ECO:0000256" key="1">
    <source>
        <dbReference type="SAM" id="MobiDB-lite"/>
    </source>
</evidence>
<protein>
    <recommendedName>
        <fullName evidence="4">DUF5302 domain-containing protein</fullName>
    </recommendedName>
</protein>
<keyword evidence="3" id="KW-1185">Reference proteome</keyword>
<dbReference type="Proteomes" id="UP000239203">
    <property type="component" value="Unassembled WGS sequence"/>
</dbReference>
<reference evidence="2 3" key="1">
    <citation type="submission" date="2018-02" db="EMBL/GenBank/DDBJ databases">
        <title>Genomic Encyclopedia of Archaeal and Bacterial Type Strains, Phase II (KMG-II): from individual species to whole genera.</title>
        <authorList>
            <person name="Goeker M."/>
        </authorList>
    </citation>
    <scope>NUCLEOTIDE SEQUENCE [LARGE SCALE GENOMIC DNA]</scope>
    <source>
        <strain evidence="2 3">YU 961-1</strain>
    </source>
</reference>
<organism evidence="2 3">
    <name type="scientific">Actinokineospora auranticolor</name>
    <dbReference type="NCBI Taxonomy" id="155976"/>
    <lineage>
        <taxon>Bacteria</taxon>
        <taxon>Bacillati</taxon>
        <taxon>Actinomycetota</taxon>
        <taxon>Actinomycetes</taxon>
        <taxon>Pseudonocardiales</taxon>
        <taxon>Pseudonocardiaceae</taxon>
        <taxon>Actinokineospora</taxon>
    </lineage>
</organism>
<evidence type="ECO:0000313" key="3">
    <source>
        <dbReference type="Proteomes" id="UP000239203"/>
    </source>
</evidence>
<sequence length="58" mass="6417">MAAHKTPRSAQLDDIKDRFTQALAQKQGRSGEAHTDTGSRVTPRVPVARKQAFRRKSG</sequence>
<dbReference type="AlphaFoldDB" id="A0A2S6GC41"/>
<dbReference type="RefSeq" id="WP_181043935.1">
    <property type="nucleotide sequence ID" value="NZ_CP154825.1"/>
</dbReference>
<dbReference type="Pfam" id="PF17227">
    <property type="entry name" value="DUF5302"/>
    <property type="match status" value="1"/>
</dbReference>
<name>A0A2S6GC41_9PSEU</name>
<proteinExistence type="predicted"/>
<dbReference type="InterPro" id="IPR035172">
    <property type="entry name" value="DUF5302"/>
</dbReference>
<gene>
    <name evidence="2" type="ORF">CLV40_13723</name>
</gene>
<evidence type="ECO:0000313" key="2">
    <source>
        <dbReference type="EMBL" id="PPK62053.1"/>
    </source>
</evidence>
<accession>A0A2S6GC41</accession>
<comment type="caution">
    <text evidence="2">The sequence shown here is derived from an EMBL/GenBank/DDBJ whole genome shotgun (WGS) entry which is preliminary data.</text>
</comment>